<organism evidence="2 3">
    <name type="scientific">Xylaria hypoxylon</name>
    <dbReference type="NCBI Taxonomy" id="37992"/>
    <lineage>
        <taxon>Eukaryota</taxon>
        <taxon>Fungi</taxon>
        <taxon>Dikarya</taxon>
        <taxon>Ascomycota</taxon>
        <taxon>Pezizomycotina</taxon>
        <taxon>Sordariomycetes</taxon>
        <taxon>Xylariomycetidae</taxon>
        <taxon>Xylariales</taxon>
        <taxon>Xylariaceae</taxon>
        <taxon>Xylaria</taxon>
    </lineage>
</organism>
<keyword evidence="3" id="KW-1185">Reference proteome</keyword>
<protein>
    <submittedName>
        <fullName evidence="2">Uncharacterized protein</fullName>
    </submittedName>
</protein>
<reference evidence="2 3" key="1">
    <citation type="submission" date="2019-03" db="EMBL/GenBank/DDBJ databases">
        <title>Draft genome sequence of Xylaria hypoxylon DSM 108379, a ubiquitous saprotrophic-parasitic fungi on hardwood.</title>
        <authorList>
            <person name="Buettner E."/>
            <person name="Leonhardt S."/>
            <person name="Gebauer A.M."/>
            <person name="Liers C."/>
            <person name="Hofrichter M."/>
            <person name="Kellner H."/>
        </authorList>
    </citation>
    <scope>NUCLEOTIDE SEQUENCE [LARGE SCALE GENOMIC DNA]</scope>
    <source>
        <strain evidence="2 3">DSM 108379</strain>
    </source>
</reference>
<dbReference type="Proteomes" id="UP000297716">
    <property type="component" value="Unassembled WGS sequence"/>
</dbReference>
<dbReference type="EMBL" id="SKBN01000005">
    <property type="protein sequence ID" value="TGJ88196.1"/>
    <property type="molecule type" value="Genomic_DNA"/>
</dbReference>
<accession>A0A4Z0ZER1</accession>
<name>A0A4Z0ZER1_9PEZI</name>
<feature type="region of interest" description="Disordered" evidence="1">
    <location>
        <begin position="304"/>
        <end position="343"/>
    </location>
</feature>
<dbReference type="OrthoDB" id="5397183at2759"/>
<evidence type="ECO:0000313" key="2">
    <source>
        <dbReference type="EMBL" id="TGJ88196.1"/>
    </source>
</evidence>
<dbReference type="AlphaFoldDB" id="A0A4Z0ZER1"/>
<gene>
    <name evidence="2" type="ORF">E0Z10_g608</name>
</gene>
<comment type="caution">
    <text evidence="2">The sequence shown here is derived from an EMBL/GenBank/DDBJ whole genome shotgun (WGS) entry which is preliminary data.</text>
</comment>
<proteinExistence type="predicted"/>
<feature type="compositionally biased region" description="Basic and acidic residues" evidence="1">
    <location>
        <begin position="72"/>
        <end position="87"/>
    </location>
</feature>
<sequence length="572" mass="62834">MGVTSQSQADKLAEQLSLNTELDLSGTVMTTSSPVAINFTPITHQGSVATGRCELDSAHTALNSSTKICRKRSTEPNKSSVEKRPRLVTDSSHPTLTKQLPITLTQTPTSLRSLKVTKPIYKVQGLISTKKDDTIPSLTLIGHISDDRRPGTQVQGFTTTIEQLTPHSTGISQLSLDPPKLVTARPGKCDHEHLSRGFAINTFSRPEVIFYSQEAIFDGTTRSENALDPHPIAKSSSRMALCSKNTHSVRASAMHVIVDSDECPLDEDITDEDMIQLLADPSGSIKENHMPPSSLQGWDYESQSAAEYDPALKRSSPASGPRETDANAARIGHVPGSWQPDASEDLLDEDVDWNAVLANSNAIQETVLVDSRPGIKVSNLVNVGMGKKRSGDVGPPLDEVGSLAAFTRPSFPKKVRDRPSVPGISSDTILRTCFRIGAMISQTAYSFNHQQNVVFELYARVTYSSRETLSRKQHFQFVDLFKDQQPYPAAILTNWRVDSQLDKDSAMFLDTQGGPRLCWCMCKPMKDSKAAVGWTYTVLKIKEVNWEQIRWAKRLICGDPEGLSTKTIAAKL</sequence>
<evidence type="ECO:0000313" key="3">
    <source>
        <dbReference type="Proteomes" id="UP000297716"/>
    </source>
</evidence>
<evidence type="ECO:0000256" key="1">
    <source>
        <dbReference type="SAM" id="MobiDB-lite"/>
    </source>
</evidence>
<feature type="region of interest" description="Disordered" evidence="1">
    <location>
        <begin position="68"/>
        <end position="93"/>
    </location>
</feature>